<dbReference type="InterPro" id="IPR039448">
    <property type="entry name" value="Beta_helix"/>
</dbReference>
<keyword evidence="2" id="KW-0418">Kinase</keyword>
<dbReference type="SUPFAM" id="SSF51126">
    <property type="entry name" value="Pectin lyase-like"/>
    <property type="match status" value="1"/>
</dbReference>
<dbReference type="RefSeq" id="WP_077411971.1">
    <property type="nucleotide sequence ID" value="NZ_JBHRTS010000006.1"/>
</dbReference>
<dbReference type="InterPro" id="IPR014867">
    <property type="entry name" value="Spore_coat_CotH_CotH2/3/7"/>
</dbReference>
<keyword evidence="2" id="KW-0808">Transferase</keyword>
<evidence type="ECO:0000313" key="3">
    <source>
        <dbReference type="Proteomes" id="UP001595533"/>
    </source>
</evidence>
<keyword evidence="3" id="KW-1185">Reference proteome</keyword>
<dbReference type="GO" id="GO:0016301">
    <property type="term" value="F:kinase activity"/>
    <property type="evidence" value="ECO:0007669"/>
    <property type="project" value="UniProtKB-KW"/>
</dbReference>
<comment type="caution">
    <text evidence="2">The sequence shown here is derived from an EMBL/GenBank/DDBJ whole genome shotgun (WGS) entry which is preliminary data.</text>
</comment>
<proteinExistence type="predicted"/>
<dbReference type="Pfam" id="PF13229">
    <property type="entry name" value="Beta_helix"/>
    <property type="match status" value="1"/>
</dbReference>
<name>A0ABV7JCW8_9GAMM</name>
<protein>
    <submittedName>
        <fullName evidence="2">CotH kinase family protein</fullName>
    </submittedName>
</protein>
<dbReference type="Pfam" id="PF08757">
    <property type="entry name" value="CotH"/>
    <property type="match status" value="1"/>
</dbReference>
<accession>A0ABV7JCW8</accession>
<dbReference type="EMBL" id="JBHRTS010000006">
    <property type="protein sequence ID" value="MFC3195017.1"/>
    <property type="molecule type" value="Genomic_DNA"/>
</dbReference>
<reference evidence="3" key="1">
    <citation type="journal article" date="2019" name="Int. J. Syst. Evol. Microbiol.">
        <title>The Global Catalogue of Microorganisms (GCM) 10K type strain sequencing project: providing services to taxonomists for standard genome sequencing and annotation.</title>
        <authorList>
            <consortium name="The Broad Institute Genomics Platform"/>
            <consortium name="The Broad Institute Genome Sequencing Center for Infectious Disease"/>
            <person name="Wu L."/>
            <person name="Ma J."/>
        </authorList>
    </citation>
    <scope>NUCLEOTIDE SEQUENCE [LARGE SCALE GENOMIC DNA]</scope>
    <source>
        <strain evidence="3">KCTC 42953</strain>
    </source>
</reference>
<dbReference type="Gene3D" id="2.160.20.10">
    <property type="entry name" value="Single-stranded right-handed beta-helix, Pectin lyase-like"/>
    <property type="match status" value="1"/>
</dbReference>
<dbReference type="InterPro" id="IPR012334">
    <property type="entry name" value="Pectin_lyas_fold"/>
</dbReference>
<dbReference type="Proteomes" id="UP001595533">
    <property type="component" value="Unassembled WGS sequence"/>
</dbReference>
<sequence length="905" mass="102466">MMIKSIKKIITLSLIVTLPINIFGIVWAINTYQAYHLMDEFTTTLPKGQRLERLAEAEYQDLTTKTLKLFGISQSYDAELILKDKAISQLNSNLPSSGMSYQGDAWLIMDGQALKGDARYRGDHYFHWSFPQKSWRFKASKKNIVNGMRKYNFILPKNAHMLSNKMSYELARQLGLLAPEARLLELGINGNYSGPRLLVEQIGESFLRKNRRMPNDVYVGDNIGSAYYEGVHPFIFNHASIWDKASSNNHYPDDSKRPLEVMIQQLEQDRHDLIDLRKFAAKGALIDLTASYHHDNKHNWKLLYDGYYERIEPIVWDTLGWMDYTARIPEFNIANSKLMASLNRNYDYLRAKSHVLKQFYQSDRPLFDQSLKNAAEQAVGIIENNGFAYELDGLRRTEDEAKKQVQLFTDLVDERLNMVKDHFLGDVDPAHFAYQVLAADRLRIQFADAKMIKAIQLQLPAAEMTEPVSLAWLHNEQWQQQDISHLVSRNDQLLVLEVELLANNRTRSGYAGVYSEPVITTIDVLIEGADLKQLTGISLELANLSEQRVLAEPRNDIRPAGYDDGLQNIIPPAPVLPTTHLSGLIEVNSDLTFHEDVVIAPGTTFMIGPQINLRFFGHITAHGTAEQPISFQPADPKSPWGAVAIKDEGANGSRFSHCEFIGGSGAKGDLFEYTAMLSIHNVRDIAFEHCGFYDSKITDDMIHVIYSEASFSHSVFVRSLADALDADISELTISHCEFIDNGNDSIDLMTARAVVHNTRFLRSADKGISIGEGSQLLAFDNHIEDSEIGMQSKDTSLAYIFNTDFIGNNKAIDAYHKNWRYAQGGQINLHQCRLEANQSNATVDKKSSISLNQCQIDDPSNIDLKDQQKQRILITDQHAPAVDFTHPFFQPYLSDFNQPETHGRH</sequence>
<evidence type="ECO:0000259" key="1">
    <source>
        <dbReference type="Pfam" id="PF13229"/>
    </source>
</evidence>
<dbReference type="InterPro" id="IPR011050">
    <property type="entry name" value="Pectin_lyase_fold/virulence"/>
</dbReference>
<feature type="domain" description="Right handed beta helix" evidence="1">
    <location>
        <begin position="707"/>
        <end position="856"/>
    </location>
</feature>
<gene>
    <name evidence="2" type="ORF">ACFODZ_12265</name>
</gene>
<organism evidence="2 3">
    <name type="scientific">Marinicella sediminis</name>
    <dbReference type="NCBI Taxonomy" id="1792834"/>
    <lineage>
        <taxon>Bacteria</taxon>
        <taxon>Pseudomonadati</taxon>
        <taxon>Pseudomonadota</taxon>
        <taxon>Gammaproteobacteria</taxon>
        <taxon>Lysobacterales</taxon>
        <taxon>Marinicellaceae</taxon>
        <taxon>Marinicella</taxon>
    </lineage>
</organism>
<evidence type="ECO:0000313" key="2">
    <source>
        <dbReference type="EMBL" id="MFC3195017.1"/>
    </source>
</evidence>